<name>A0ABS0N3R5_9SPHN</name>
<feature type="chain" id="PRO_5046542411" description="DUF3617 family protein" evidence="1">
    <location>
        <begin position="22"/>
        <end position="161"/>
    </location>
</feature>
<dbReference type="RefSeq" id="WP_197920509.1">
    <property type="nucleotide sequence ID" value="NZ_CAWPTA010000006.1"/>
</dbReference>
<dbReference type="PROSITE" id="PS51257">
    <property type="entry name" value="PROKAR_LIPOPROTEIN"/>
    <property type="match status" value="1"/>
</dbReference>
<organism evidence="2 3">
    <name type="scientific">Aurantiacibacter sediminis</name>
    <dbReference type="NCBI Taxonomy" id="2793064"/>
    <lineage>
        <taxon>Bacteria</taxon>
        <taxon>Pseudomonadati</taxon>
        <taxon>Pseudomonadota</taxon>
        <taxon>Alphaproteobacteria</taxon>
        <taxon>Sphingomonadales</taxon>
        <taxon>Erythrobacteraceae</taxon>
        <taxon>Aurantiacibacter</taxon>
    </lineage>
</organism>
<feature type="signal peptide" evidence="1">
    <location>
        <begin position="1"/>
        <end position="21"/>
    </location>
</feature>
<reference evidence="2 3" key="1">
    <citation type="submission" date="2020-11" db="EMBL/GenBank/DDBJ databases">
        <title>Erythrobacter sediminis sp. nov., a marine bacterium from a tidal flat of Garorim Bay.</title>
        <authorList>
            <person name="Kim D."/>
            <person name="Yoo Y."/>
            <person name="Kim J.-J."/>
        </authorList>
    </citation>
    <scope>NUCLEOTIDE SEQUENCE [LARGE SCALE GENOMIC DNA]</scope>
    <source>
        <strain evidence="2 3">JGD-13</strain>
    </source>
</reference>
<dbReference type="Proteomes" id="UP000602442">
    <property type="component" value="Unassembled WGS sequence"/>
</dbReference>
<sequence length="161" mass="16840">MIKLAIRCILLSPFAVLTACADQDDGGTQDDAPPNMSTPIGLYEVSSSQGGEGRFCVTGDSAQGFRFALVTKSTDNAACGGAGDVSLSQGTLRFSMTGDEDCEFTAQIEGTDMVFSAEVTESCAYYCSPEGSLAAARFTKTGDTREDAQSARDLVGDPLCR</sequence>
<evidence type="ECO:0000313" key="2">
    <source>
        <dbReference type="EMBL" id="MBH5321866.1"/>
    </source>
</evidence>
<accession>A0ABS0N3R5</accession>
<proteinExistence type="predicted"/>
<keyword evidence="3" id="KW-1185">Reference proteome</keyword>
<keyword evidence="1" id="KW-0732">Signal</keyword>
<evidence type="ECO:0008006" key="4">
    <source>
        <dbReference type="Google" id="ProtNLM"/>
    </source>
</evidence>
<gene>
    <name evidence="2" type="ORF">I5L03_04640</name>
</gene>
<evidence type="ECO:0000256" key="1">
    <source>
        <dbReference type="SAM" id="SignalP"/>
    </source>
</evidence>
<dbReference type="EMBL" id="JAEANY010000001">
    <property type="protein sequence ID" value="MBH5321866.1"/>
    <property type="molecule type" value="Genomic_DNA"/>
</dbReference>
<protein>
    <recommendedName>
        <fullName evidence="4">DUF3617 family protein</fullName>
    </recommendedName>
</protein>
<evidence type="ECO:0000313" key="3">
    <source>
        <dbReference type="Proteomes" id="UP000602442"/>
    </source>
</evidence>
<comment type="caution">
    <text evidence="2">The sequence shown here is derived from an EMBL/GenBank/DDBJ whole genome shotgun (WGS) entry which is preliminary data.</text>
</comment>